<evidence type="ECO:0000256" key="1">
    <source>
        <dbReference type="SAM" id="Phobius"/>
    </source>
</evidence>
<dbReference type="STRING" id="756272.Plabr_3270"/>
<evidence type="ECO:0000259" key="2">
    <source>
        <dbReference type="Pfam" id="PF07811"/>
    </source>
</evidence>
<gene>
    <name evidence="3" type="ordered locus">Plabr_3270</name>
</gene>
<feature type="domain" description="TadE-like" evidence="2">
    <location>
        <begin position="18"/>
        <end position="60"/>
    </location>
</feature>
<dbReference type="HOGENOM" id="CLU_141644_0_0_0"/>
<proteinExistence type="predicted"/>
<feature type="transmembrane region" description="Helical" evidence="1">
    <location>
        <begin position="20"/>
        <end position="41"/>
    </location>
</feature>
<organism evidence="3 4">
    <name type="scientific">Rubinisphaera brasiliensis (strain ATCC 49424 / DSM 5305 / JCM 21570 / IAM 15109 / NBRC 103401 / IFAM 1448)</name>
    <name type="common">Planctomyces brasiliensis</name>
    <dbReference type="NCBI Taxonomy" id="756272"/>
    <lineage>
        <taxon>Bacteria</taxon>
        <taxon>Pseudomonadati</taxon>
        <taxon>Planctomycetota</taxon>
        <taxon>Planctomycetia</taxon>
        <taxon>Planctomycetales</taxon>
        <taxon>Planctomycetaceae</taxon>
        <taxon>Rubinisphaera</taxon>
    </lineage>
</organism>
<dbReference type="Proteomes" id="UP000006860">
    <property type="component" value="Chromosome"/>
</dbReference>
<dbReference type="RefSeq" id="WP_013629587.1">
    <property type="nucleotide sequence ID" value="NC_015174.1"/>
</dbReference>
<keyword evidence="4" id="KW-1185">Reference proteome</keyword>
<keyword evidence="1" id="KW-0472">Membrane</keyword>
<protein>
    <submittedName>
        <fullName evidence="3">TadE family protein</fullName>
    </submittedName>
</protein>
<reference evidence="4" key="1">
    <citation type="submission" date="2011-02" db="EMBL/GenBank/DDBJ databases">
        <title>The complete genome of Planctomyces brasiliensis DSM 5305.</title>
        <authorList>
            <person name="Lucas S."/>
            <person name="Copeland A."/>
            <person name="Lapidus A."/>
            <person name="Bruce D."/>
            <person name="Goodwin L."/>
            <person name="Pitluck S."/>
            <person name="Kyrpides N."/>
            <person name="Mavromatis K."/>
            <person name="Pagani I."/>
            <person name="Ivanova N."/>
            <person name="Ovchinnikova G."/>
            <person name="Lu M."/>
            <person name="Detter J.C."/>
            <person name="Han C."/>
            <person name="Land M."/>
            <person name="Hauser L."/>
            <person name="Markowitz V."/>
            <person name="Cheng J.-F."/>
            <person name="Hugenholtz P."/>
            <person name="Woyke T."/>
            <person name="Wu D."/>
            <person name="Tindall B."/>
            <person name="Pomrenke H.G."/>
            <person name="Brambilla E."/>
            <person name="Klenk H.-P."/>
            <person name="Eisen J.A."/>
        </authorList>
    </citation>
    <scope>NUCLEOTIDE SEQUENCE [LARGE SCALE GENOMIC DNA]</scope>
    <source>
        <strain evidence="4">ATCC 49424 / DSM 5305 / JCM 21570 / NBRC 103401 / IFAM 1448</strain>
    </source>
</reference>
<accession>F0SKB0</accession>
<sequence>MQLHSITWPGKPRSNRRGAVLVESAIVASVVFLVLLTGLNLTMATLRYNALGEAARRAARAAIVKGAMSEAAALGPDTIEGTVADDLDLADVITPTLIGMPASEVQMTISWPDGDNEIGSTVTVQLQYNHALFFLGGAGTTLPLTATSVMQIVH</sequence>
<dbReference type="KEGG" id="pbs:Plabr_3270"/>
<keyword evidence="1" id="KW-0812">Transmembrane</keyword>
<dbReference type="eggNOG" id="COG4961">
    <property type="taxonomic scope" value="Bacteria"/>
</dbReference>
<dbReference type="AlphaFoldDB" id="F0SKB0"/>
<evidence type="ECO:0000313" key="4">
    <source>
        <dbReference type="Proteomes" id="UP000006860"/>
    </source>
</evidence>
<name>F0SKB0_RUBBR</name>
<evidence type="ECO:0000313" key="3">
    <source>
        <dbReference type="EMBL" id="ADY60867.1"/>
    </source>
</evidence>
<dbReference type="OrthoDB" id="11232at126"/>
<keyword evidence="1" id="KW-1133">Transmembrane helix</keyword>
<dbReference type="Pfam" id="PF07811">
    <property type="entry name" value="TadE"/>
    <property type="match status" value="1"/>
</dbReference>
<dbReference type="EMBL" id="CP002546">
    <property type="protein sequence ID" value="ADY60867.1"/>
    <property type="molecule type" value="Genomic_DNA"/>
</dbReference>
<dbReference type="InterPro" id="IPR012495">
    <property type="entry name" value="TadE-like_dom"/>
</dbReference>